<evidence type="ECO:0000256" key="2">
    <source>
        <dbReference type="SAM" id="Phobius"/>
    </source>
</evidence>
<keyword evidence="2" id="KW-1133">Transmembrane helix</keyword>
<reference evidence="4" key="4">
    <citation type="submission" date="2025-09" db="UniProtKB">
        <authorList>
            <consortium name="Ensembl"/>
        </authorList>
    </citation>
    <scope>IDENTIFICATION</scope>
</reference>
<dbReference type="InterPro" id="IPR013106">
    <property type="entry name" value="Ig_V-set"/>
</dbReference>
<dbReference type="GO" id="GO:0060097">
    <property type="term" value="P:cytoskeletal rearrangement involved in phagocytosis, engulfment"/>
    <property type="evidence" value="ECO:0007669"/>
    <property type="project" value="TreeGrafter"/>
</dbReference>
<name>A0A3P8Z1R6_ESOLU</name>
<dbReference type="InterPro" id="IPR007110">
    <property type="entry name" value="Ig-like_dom"/>
</dbReference>
<feature type="transmembrane region" description="Helical" evidence="2">
    <location>
        <begin position="253"/>
        <end position="275"/>
    </location>
</feature>
<keyword evidence="2" id="KW-0472">Membrane</keyword>
<dbReference type="InterPro" id="IPR013783">
    <property type="entry name" value="Ig-like_fold"/>
</dbReference>
<feature type="domain" description="Ig-like" evidence="3">
    <location>
        <begin position="13"/>
        <end position="134"/>
    </location>
</feature>
<dbReference type="Pfam" id="PF07686">
    <property type="entry name" value="V-set"/>
    <property type="match status" value="1"/>
</dbReference>
<dbReference type="GO" id="GO:0001786">
    <property type="term" value="F:phosphatidylserine binding"/>
    <property type="evidence" value="ECO:0007669"/>
    <property type="project" value="TreeGrafter"/>
</dbReference>
<evidence type="ECO:0000313" key="4">
    <source>
        <dbReference type="Ensembl" id="ENSELUP00000022695.2"/>
    </source>
</evidence>
<dbReference type="InterPro" id="IPR036179">
    <property type="entry name" value="Ig-like_dom_sf"/>
</dbReference>
<evidence type="ECO:0000313" key="5">
    <source>
        <dbReference type="Proteomes" id="UP000265140"/>
    </source>
</evidence>
<reference evidence="4" key="3">
    <citation type="submission" date="2025-08" db="UniProtKB">
        <authorList>
            <consortium name="Ensembl"/>
        </authorList>
    </citation>
    <scope>IDENTIFICATION</scope>
</reference>
<accession>A0A3P8Z1R6</accession>
<dbReference type="Ensembl" id="ENSELUT00000033713.3">
    <property type="protein sequence ID" value="ENSELUP00000022695.2"/>
    <property type="gene ID" value="ENSELUG00000021615.3"/>
</dbReference>
<dbReference type="Gene3D" id="2.60.40.10">
    <property type="entry name" value="Immunoglobulins"/>
    <property type="match status" value="1"/>
</dbReference>
<dbReference type="STRING" id="8010.ENSELUP00000022695"/>
<evidence type="ECO:0000259" key="3">
    <source>
        <dbReference type="PROSITE" id="PS50835"/>
    </source>
</evidence>
<protein>
    <recommendedName>
        <fullName evidence="3">Ig-like domain-containing protein</fullName>
    </recommendedName>
</protein>
<proteinExistence type="predicted"/>
<sequence length="320" mass="34905">MSKNREVGLVIVPKLVLMNTKEMPSSLRAFITVSLLTSCDGVMETVVGVAGRTVSLPCRYDTATQGLTEVCWGMGRGPSPFACENTVVATNGVEVIYRRSGRHRLGGDLQRGDVSLNIYNAREDDSGFYHCRVELPGLFNDLTFLVYLIVRPAAVMRTVAPDFVPTAPEPTPANIDTPGSPFTPHYGRQAPPVTDSPGLLLPLTETSGSTIKSRKDRQGEPDPDIFPLSTTGPVMQLVRRTKRLMAPPSLESYIGHTIRVGLILFLPGLILTVLLRLRRSRNGRGGPASSPSPRSRDLLVEIPLSYHDADAWIYNAPTDI</sequence>
<dbReference type="GeneTree" id="ENSGT00940000159345"/>
<dbReference type="FunCoup" id="A0A3P8Z1R6">
    <property type="interactions" value="1"/>
</dbReference>
<dbReference type="PANTHER" id="PTHR46608:SF3">
    <property type="entry name" value="T-CELL IMMUNOGLOBULIN AND MUCIN DOMAIN-CONTAINING PROTEIN 4"/>
    <property type="match status" value="1"/>
</dbReference>
<evidence type="ECO:0000256" key="1">
    <source>
        <dbReference type="SAM" id="MobiDB-lite"/>
    </source>
</evidence>
<dbReference type="InParanoid" id="A0A3P8Z1R6"/>
<dbReference type="InterPro" id="IPR003599">
    <property type="entry name" value="Ig_sub"/>
</dbReference>
<reference evidence="4" key="2">
    <citation type="submission" date="2020-02" db="EMBL/GenBank/DDBJ databases">
        <title>Esox lucius (northern pike) genome, fEsoLuc1, primary haplotype.</title>
        <authorList>
            <person name="Myers G."/>
            <person name="Karagic N."/>
            <person name="Meyer A."/>
            <person name="Pippel M."/>
            <person name="Reichard M."/>
            <person name="Winkler S."/>
            <person name="Tracey A."/>
            <person name="Sims Y."/>
            <person name="Howe K."/>
            <person name="Rhie A."/>
            <person name="Formenti G."/>
            <person name="Durbin R."/>
            <person name="Fedrigo O."/>
            <person name="Jarvis E.D."/>
        </authorList>
    </citation>
    <scope>NUCLEOTIDE SEQUENCE [LARGE SCALE GENOMIC DNA]</scope>
</reference>
<dbReference type="PROSITE" id="PS50835">
    <property type="entry name" value="IG_LIKE"/>
    <property type="match status" value="1"/>
</dbReference>
<gene>
    <name evidence="4" type="primary">TIMD4</name>
</gene>
<dbReference type="SUPFAM" id="SSF48726">
    <property type="entry name" value="Immunoglobulin"/>
    <property type="match status" value="1"/>
</dbReference>
<reference evidence="5" key="1">
    <citation type="journal article" date="2014" name="PLoS ONE">
        <title>The genome and linkage map of the northern pike (Esox lucius): conserved synteny revealed between the salmonid sister group and the Neoteleostei.</title>
        <authorList>
            <person name="Rondeau E.B."/>
            <person name="Minkley D.R."/>
            <person name="Leong J.S."/>
            <person name="Messmer A.M."/>
            <person name="Jantzen J.R."/>
            <person name="von Schalburg K.R."/>
            <person name="Lemon C."/>
            <person name="Bird N.H."/>
            <person name="Koop B.F."/>
        </authorList>
    </citation>
    <scope>NUCLEOTIDE SEQUENCE</scope>
</reference>
<feature type="region of interest" description="Disordered" evidence="1">
    <location>
        <begin position="167"/>
        <end position="230"/>
    </location>
</feature>
<dbReference type="GO" id="GO:0043277">
    <property type="term" value="P:apoptotic cell clearance"/>
    <property type="evidence" value="ECO:0007669"/>
    <property type="project" value="TreeGrafter"/>
</dbReference>
<keyword evidence="5" id="KW-1185">Reference proteome</keyword>
<dbReference type="Bgee" id="ENSELUG00000021615">
    <property type="expression patterns" value="Expressed in camera-type eye and 6 other cell types or tissues"/>
</dbReference>
<dbReference type="Proteomes" id="UP000265140">
    <property type="component" value="Chromosome 7"/>
</dbReference>
<organism evidence="4 5">
    <name type="scientific">Esox lucius</name>
    <name type="common">Northern pike</name>
    <dbReference type="NCBI Taxonomy" id="8010"/>
    <lineage>
        <taxon>Eukaryota</taxon>
        <taxon>Metazoa</taxon>
        <taxon>Chordata</taxon>
        <taxon>Craniata</taxon>
        <taxon>Vertebrata</taxon>
        <taxon>Euteleostomi</taxon>
        <taxon>Actinopterygii</taxon>
        <taxon>Neopterygii</taxon>
        <taxon>Teleostei</taxon>
        <taxon>Protacanthopterygii</taxon>
        <taxon>Esociformes</taxon>
        <taxon>Esocidae</taxon>
        <taxon>Esox</taxon>
    </lineage>
</organism>
<dbReference type="SMART" id="SM00409">
    <property type="entry name" value="IG"/>
    <property type="match status" value="1"/>
</dbReference>
<dbReference type="PANTHER" id="PTHR46608">
    <property type="entry name" value="T-CELL IMMUNOGLOBULIN AND MUCIN DOMAIN-CONTAINING PROTEIN 4"/>
    <property type="match status" value="1"/>
</dbReference>
<dbReference type="AlphaFoldDB" id="A0A3P8Z1R6"/>
<keyword evidence="2" id="KW-0812">Transmembrane</keyword>